<accession>A0ABV8QDL3</accession>
<evidence type="ECO:0000313" key="2">
    <source>
        <dbReference type="EMBL" id="MFC4245079.1"/>
    </source>
</evidence>
<organism evidence="2 3">
    <name type="scientific">Gryllotalpicola reticulitermitis</name>
    <dbReference type="NCBI Taxonomy" id="1184153"/>
    <lineage>
        <taxon>Bacteria</taxon>
        <taxon>Bacillati</taxon>
        <taxon>Actinomycetota</taxon>
        <taxon>Actinomycetes</taxon>
        <taxon>Micrococcales</taxon>
        <taxon>Microbacteriaceae</taxon>
        <taxon>Gryllotalpicola</taxon>
    </lineage>
</organism>
<sequence>MVIAVSRGDSPATTLHAPRSRAIAARPSNRAQEGPSALYGAQKAARRGGLILRPALETYSRVPACDPEAWLVALEAALAQPAVERLRRSRRMSSRELILACARELAAAADFRTGRNVAVSRATIAEAIKCAPGTVKEILQFLTRIGFQLVVCRGANRLTLEQLTEARELGGTAQRAVASTRFLTIPRWARQLLRVAPAVDAAPLPSREKVKQQVAVKEFPPTRAARAEAASRPQLRRMKGRSVRRARSPRPMGLQQLAAQLASRMPWLARGVHIGALCDALARAGIRPEAWTAAALLDLVNQHLRSQNVTVAEPETQRDPVAYFAWMLRAAVDVDAETPVERQRRQAIEAAERRRQEAASRIELERRAVPMDRAEFERLTALHAAQRRTFDPGDPS</sequence>
<feature type="compositionally biased region" description="Basic residues" evidence="1">
    <location>
        <begin position="234"/>
        <end position="248"/>
    </location>
</feature>
<name>A0ABV8QDL3_9MICO</name>
<reference evidence="3" key="1">
    <citation type="journal article" date="2019" name="Int. J. Syst. Evol. Microbiol.">
        <title>The Global Catalogue of Microorganisms (GCM) 10K type strain sequencing project: providing services to taxonomists for standard genome sequencing and annotation.</title>
        <authorList>
            <consortium name="The Broad Institute Genomics Platform"/>
            <consortium name="The Broad Institute Genome Sequencing Center for Infectious Disease"/>
            <person name="Wu L."/>
            <person name="Ma J."/>
        </authorList>
    </citation>
    <scope>NUCLEOTIDE SEQUENCE [LARGE SCALE GENOMIC DNA]</scope>
    <source>
        <strain evidence="3">CGMCC 1.10363</strain>
    </source>
</reference>
<proteinExistence type="predicted"/>
<feature type="region of interest" description="Disordered" evidence="1">
    <location>
        <begin position="222"/>
        <end position="250"/>
    </location>
</feature>
<evidence type="ECO:0000256" key="1">
    <source>
        <dbReference type="SAM" id="MobiDB-lite"/>
    </source>
</evidence>
<gene>
    <name evidence="2" type="ORF">ACFOYW_17055</name>
</gene>
<dbReference type="EMBL" id="JBHSCN010000019">
    <property type="protein sequence ID" value="MFC4245079.1"/>
    <property type="molecule type" value="Genomic_DNA"/>
</dbReference>
<protein>
    <submittedName>
        <fullName evidence="2">Uncharacterized protein</fullName>
    </submittedName>
</protein>
<dbReference type="RefSeq" id="WP_390231779.1">
    <property type="nucleotide sequence ID" value="NZ_JBHSCN010000019.1"/>
</dbReference>
<comment type="caution">
    <text evidence="2">The sequence shown here is derived from an EMBL/GenBank/DDBJ whole genome shotgun (WGS) entry which is preliminary data.</text>
</comment>
<dbReference type="Proteomes" id="UP001595900">
    <property type="component" value="Unassembled WGS sequence"/>
</dbReference>
<keyword evidence="3" id="KW-1185">Reference proteome</keyword>
<evidence type="ECO:0000313" key="3">
    <source>
        <dbReference type="Proteomes" id="UP001595900"/>
    </source>
</evidence>